<evidence type="ECO:0000313" key="3">
    <source>
        <dbReference type="Proteomes" id="UP000256661"/>
    </source>
</evidence>
<dbReference type="Pfam" id="PF02036">
    <property type="entry name" value="SCP2"/>
    <property type="match status" value="1"/>
</dbReference>
<dbReference type="Gene3D" id="3.30.1050.10">
    <property type="entry name" value="SCP2 sterol-binding domain"/>
    <property type="match status" value="1"/>
</dbReference>
<sequence>MADLTDLREAEDLQALLDRLGGSDLRAPGRRMEPADLAAVAAVAAVAERIGTPGELRRLLEVADGEDGLIDDLLAGAGVDVMLDRVFALMGTRFVGERLGAESGVVQWDVTTPAGVRSYHLTIADGVARGAAGPAVGAARVTLTVAAYDLLRLCAGTLGGATGFMTGKIKIKGDMMFGAKLPAVFDTSAD</sequence>
<evidence type="ECO:0000313" key="2">
    <source>
        <dbReference type="EMBL" id="REE97819.1"/>
    </source>
</evidence>
<name>A0A3D9SPF8_9ACTN</name>
<protein>
    <submittedName>
        <fullName evidence="2">SCP-2 sterol transfer family protein</fullName>
    </submittedName>
</protein>
<comment type="caution">
    <text evidence="2">The sequence shown here is derived from an EMBL/GenBank/DDBJ whole genome shotgun (WGS) entry which is preliminary data.</text>
</comment>
<feature type="domain" description="SCP2" evidence="1">
    <location>
        <begin position="98"/>
        <end position="186"/>
    </location>
</feature>
<proteinExistence type="predicted"/>
<accession>A0A3D9SPF8</accession>
<organism evidence="2 3">
    <name type="scientific">Thermomonospora umbrina</name>
    <dbReference type="NCBI Taxonomy" id="111806"/>
    <lineage>
        <taxon>Bacteria</taxon>
        <taxon>Bacillati</taxon>
        <taxon>Actinomycetota</taxon>
        <taxon>Actinomycetes</taxon>
        <taxon>Streptosporangiales</taxon>
        <taxon>Thermomonosporaceae</taxon>
        <taxon>Thermomonospora</taxon>
    </lineage>
</organism>
<dbReference type="RefSeq" id="WP_245974414.1">
    <property type="nucleotide sequence ID" value="NZ_QTTT01000001.1"/>
</dbReference>
<gene>
    <name evidence="2" type="ORF">DFJ69_3294</name>
</gene>
<keyword evidence="3" id="KW-1185">Reference proteome</keyword>
<dbReference type="InterPro" id="IPR036527">
    <property type="entry name" value="SCP2_sterol-bd_dom_sf"/>
</dbReference>
<reference evidence="2 3" key="1">
    <citation type="submission" date="2018-08" db="EMBL/GenBank/DDBJ databases">
        <title>Sequencing the genomes of 1000 actinobacteria strains.</title>
        <authorList>
            <person name="Klenk H.-P."/>
        </authorList>
    </citation>
    <scope>NUCLEOTIDE SEQUENCE [LARGE SCALE GENOMIC DNA]</scope>
    <source>
        <strain evidence="2 3">DSM 43927</strain>
    </source>
</reference>
<dbReference type="InterPro" id="IPR003033">
    <property type="entry name" value="SCP2_sterol-bd_dom"/>
</dbReference>
<dbReference type="SUPFAM" id="SSF55718">
    <property type="entry name" value="SCP-like"/>
    <property type="match status" value="1"/>
</dbReference>
<dbReference type="AlphaFoldDB" id="A0A3D9SPF8"/>
<dbReference type="Proteomes" id="UP000256661">
    <property type="component" value="Unassembled WGS sequence"/>
</dbReference>
<evidence type="ECO:0000259" key="1">
    <source>
        <dbReference type="Pfam" id="PF02036"/>
    </source>
</evidence>
<dbReference type="EMBL" id="QTTT01000001">
    <property type="protein sequence ID" value="REE97819.1"/>
    <property type="molecule type" value="Genomic_DNA"/>
</dbReference>